<evidence type="ECO:0000256" key="3">
    <source>
        <dbReference type="ARBA" id="ARBA00022723"/>
    </source>
</evidence>
<reference evidence="8" key="2">
    <citation type="journal article" date="2016" name="Fungal Biol.">
        <title>Ochratoxin A production by Penicillium thymicola.</title>
        <authorList>
            <person name="Nguyen H.D.T."/>
            <person name="McMullin D.R."/>
            <person name="Ponomareva E."/>
            <person name="Riley R."/>
            <person name="Pomraning K.R."/>
            <person name="Baker S.E."/>
            <person name="Seifert K.A."/>
        </authorList>
    </citation>
    <scope>NUCLEOTIDE SEQUENCE</scope>
    <source>
        <strain evidence="8">DAOM 180753</strain>
    </source>
</reference>
<evidence type="ECO:0000256" key="5">
    <source>
        <dbReference type="ARBA" id="ARBA00023002"/>
    </source>
</evidence>
<gene>
    <name evidence="8" type="ORF">VN97_g12183</name>
</gene>
<evidence type="ECO:0000313" key="8">
    <source>
        <dbReference type="EMBL" id="KAJ9481306.1"/>
    </source>
</evidence>
<dbReference type="AlphaFoldDB" id="A0AAI9T5U0"/>
<keyword evidence="9" id="KW-1185">Reference proteome</keyword>
<comment type="caution">
    <text evidence="8">The sequence shown here is derived from an EMBL/GenBank/DDBJ whole genome shotgun (WGS) entry which is preliminary data.</text>
</comment>
<evidence type="ECO:0000259" key="7">
    <source>
        <dbReference type="SMART" id="SM00829"/>
    </source>
</evidence>
<dbReference type="InterPro" id="IPR013154">
    <property type="entry name" value="ADH-like_N"/>
</dbReference>
<dbReference type="GO" id="GO:0034079">
    <property type="term" value="P:butanediol biosynthetic process"/>
    <property type="evidence" value="ECO:0007669"/>
    <property type="project" value="TreeGrafter"/>
</dbReference>
<dbReference type="Proteomes" id="UP001227192">
    <property type="component" value="Unassembled WGS sequence"/>
</dbReference>
<dbReference type="GO" id="GO:0008270">
    <property type="term" value="F:zinc ion binding"/>
    <property type="evidence" value="ECO:0007669"/>
    <property type="project" value="InterPro"/>
</dbReference>
<dbReference type="InterPro" id="IPR013149">
    <property type="entry name" value="ADH-like_C"/>
</dbReference>
<dbReference type="PANTHER" id="PTHR43161:SF23">
    <property type="entry name" value="(R,R)-BUTANEDIOL DEHYDROGENASE-RELATED"/>
    <property type="match status" value="1"/>
</dbReference>
<dbReference type="InterPro" id="IPR020843">
    <property type="entry name" value="ER"/>
</dbReference>
<keyword evidence="4 6" id="KW-0862">Zinc</keyword>
<dbReference type="Gene3D" id="3.40.50.720">
    <property type="entry name" value="NAD(P)-binding Rossmann-like Domain"/>
    <property type="match status" value="1"/>
</dbReference>
<evidence type="ECO:0000256" key="6">
    <source>
        <dbReference type="RuleBase" id="RU361277"/>
    </source>
</evidence>
<accession>A0AAI9T5U0</accession>
<dbReference type="GO" id="GO:0005737">
    <property type="term" value="C:cytoplasm"/>
    <property type="evidence" value="ECO:0007669"/>
    <property type="project" value="TreeGrafter"/>
</dbReference>
<dbReference type="SUPFAM" id="SSF51735">
    <property type="entry name" value="NAD(P)-binding Rossmann-fold domains"/>
    <property type="match status" value="1"/>
</dbReference>
<dbReference type="InterPro" id="IPR011032">
    <property type="entry name" value="GroES-like_sf"/>
</dbReference>
<comment type="cofactor">
    <cofactor evidence="1 6">
        <name>Zn(2+)</name>
        <dbReference type="ChEBI" id="CHEBI:29105"/>
    </cofactor>
</comment>
<evidence type="ECO:0000313" key="9">
    <source>
        <dbReference type="Proteomes" id="UP001227192"/>
    </source>
</evidence>
<evidence type="ECO:0000256" key="2">
    <source>
        <dbReference type="ARBA" id="ARBA00008072"/>
    </source>
</evidence>
<reference evidence="8" key="1">
    <citation type="submission" date="2015-06" db="EMBL/GenBank/DDBJ databases">
        <authorList>
            <person name="Nguyen H."/>
        </authorList>
    </citation>
    <scope>NUCLEOTIDE SEQUENCE</scope>
    <source>
        <strain evidence="8">DAOM 180753</strain>
    </source>
</reference>
<dbReference type="Gene3D" id="3.90.180.10">
    <property type="entry name" value="Medium-chain alcohol dehydrogenases, catalytic domain"/>
    <property type="match status" value="1"/>
</dbReference>
<evidence type="ECO:0000256" key="1">
    <source>
        <dbReference type="ARBA" id="ARBA00001947"/>
    </source>
</evidence>
<name>A0AAI9T5U0_PENTH</name>
<feature type="domain" description="Enoyl reductase (ER)" evidence="7">
    <location>
        <begin position="28"/>
        <end position="369"/>
    </location>
</feature>
<dbReference type="Pfam" id="PF08240">
    <property type="entry name" value="ADH_N"/>
    <property type="match status" value="1"/>
</dbReference>
<dbReference type="GO" id="GO:0000721">
    <property type="term" value="F:(R,R)-butanediol dehydrogenase activity"/>
    <property type="evidence" value="ECO:0007669"/>
    <property type="project" value="TreeGrafter"/>
</dbReference>
<comment type="similarity">
    <text evidence="2 6">Belongs to the zinc-containing alcohol dehydrogenase family.</text>
</comment>
<dbReference type="InterPro" id="IPR002328">
    <property type="entry name" value="ADH_Zn_CS"/>
</dbReference>
<sequence length="373" mass="40157">MLNTSTQSAKLRTTLTSGPVMKSVRFHGPGDVRVEEVEEPVCGKGQVKMQPAYVGICGTDLHEYIGGPVLIPEQPHHITGSTYPVTMGHEFGGIVEEVGEGVINVVPGMRAVVRPTIFDGTCTACEQGYNHCCENIGFIGLSGYGGGMSKKIVAPAGHFYPIPENVTLEAAAFIEPLAVAWHAVNISPFKPSDSVLILGGGPIGLGVVQVLKLHGAKNIMVSELMDNRKKFCLDYGATHILDPREVCVSQKTRELTDGIGADVIFDAAGVEKAIVGAIPACRTQGTIVNIALWEKDPSFPVNQLMYNEVRYMGAALYDESSFVNTMRALGYGQLKPEAMITSRISLDEVVDKGFKALLENRDQHCKILVDVQS</sequence>
<protein>
    <recommendedName>
        <fullName evidence="7">Enoyl reductase (ER) domain-containing protein</fullName>
    </recommendedName>
</protein>
<dbReference type="Pfam" id="PF00107">
    <property type="entry name" value="ADH_zinc_N"/>
    <property type="match status" value="1"/>
</dbReference>
<organism evidence="8 9">
    <name type="scientific">Penicillium thymicola</name>
    <dbReference type="NCBI Taxonomy" id="293382"/>
    <lineage>
        <taxon>Eukaryota</taxon>
        <taxon>Fungi</taxon>
        <taxon>Dikarya</taxon>
        <taxon>Ascomycota</taxon>
        <taxon>Pezizomycotina</taxon>
        <taxon>Eurotiomycetes</taxon>
        <taxon>Eurotiomycetidae</taxon>
        <taxon>Eurotiales</taxon>
        <taxon>Aspergillaceae</taxon>
        <taxon>Penicillium</taxon>
    </lineage>
</organism>
<keyword evidence="5" id="KW-0560">Oxidoreductase</keyword>
<evidence type="ECO:0000256" key="4">
    <source>
        <dbReference type="ARBA" id="ARBA00022833"/>
    </source>
</evidence>
<dbReference type="PROSITE" id="PS00059">
    <property type="entry name" value="ADH_ZINC"/>
    <property type="match status" value="1"/>
</dbReference>
<keyword evidence="3 6" id="KW-0479">Metal-binding</keyword>
<dbReference type="SUPFAM" id="SSF50129">
    <property type="entry name" value="GroES-like"/>
    <property type="match status" value="1"/>
</dbReference>
<proteinExistence type="inferred from homology"/>
<dbReference type="EMBL" id="LACB01000826">
    <property type="protein sequence ID" value="KAJ9481306.1"/>
    <property type="molecule type" value="Genomic_DNA"/>
</dbReference>
<dbReference type="SMART" id="SM00829">
    <property type="entry name" value="PKS_ER"/>
    <property type="match status" value="1"/>
</dbReference>
<dbReference type="PANTHER" id="PTHR43161">
    <property type="entry name" value="SORBITOL DEHYDROGENASE"/>
    <property type="match status" value="1"/>
</dbReference>
<dbReference type="InterPro" id="IPR036291">
    <property type="entry name" value="NAD(P)-bd_dom_sf"/>
</dbReference>
<dbReference type="CDD" id="cd08233">
    <property type="entry name" value="butanediol_DH_like"/>
    <property type="match status" value="1"/>
</dbReference>